<feature type="domain" description="ABC transporter" evidence="11">
    <location>
        <begin position="38"/>
        <end position="282"/>
    </location>
</feature>
<dbReference type="GO" id="GO:0005524">
    <property type="term" value="F:ATP binding"/>
    <property type="evidence" value="ECO:0007669"/>
    <property type="project" value="UniProtKB-KW"/>
</dbReference>
<dbReference type="GO" id="GO:0140359">
    <property type="term" value="F:ABC-type transporter activity"/>
    <property type="evidence" value="ECO:0007669"/>
    <property type="project" value="InterPro"/>
</dbReference>
<feature type="transmembrane region" description="Helical" evidence="10">
    <location>
        <begin position="361"/>
        <end position="382"/>
    </location>
</feature>
<evidence type="ECO:0000256" key="6">
    <source>
        <dbReference type="ARBA" id="ARBA00022840"/>
    </source>
</evidence>
<dbReference type="PROSITE" id="PS50893">
    <property type="entry name" value="ABC_TRANSPORTER_2"/>
    <property type="match status" value="1"/>
</dbReference>
<dbReference type="Pfam" id="PF01061">
    <property type="entry name" value="ABC2_membrane"/>
    <property type="match status" value="1"/>
</dbReference>
<dbReference type="RefSeq" id="XP_013426902.1">
    <property type="nucleotide sequence ID" value="XM_013571448.1"/>
</dbReference>
<name>A0A074WM88_9PEZI</name>
<dbReference type="InterPro" id="IPR027417">
    <property type="entry name" value="P-loop_NTPase"/>
</dbReference>
<evidence type="ECO:0000256" key="7">
    <source>
        <dbReference type="ARBA" id="ARBA00022989"/>
    </source>
</evidence>
<dbReference type="SUPFAM" id="SSF52540">
    <property type="entry name" value="P-loop containing nucleoside triphosphate hydrolases"/>
    <property type="match status" value="1"/>
</dbReference>
<dbReference type="InterPro" id="IPR003439">
    <property type="entry name" value="ABC_transporter-like_ATP-bd"/>
</dbReference>
<evidence type="ECO:0000256" key="5">
    <source>
        <dbReference type="ARBA" id="ARBA00022741"/>
    </source>
</evidence>
<evidence type="ECO:0000259" key="11">
    <source>
        <dbReference type="PROSITE" id="PS50893"/>
    </source>
</evidence>
<feature type="transmembrane region" description="Helical" evidence="10">
    <location>
        <begin position="476"/>
        <end position="498"/>
    </location>
</feature>
<evidence type="ECO:0000256" key="2">
    <source>
        <dbReference type="ARBA" id="ARBA00005814"/>
    </source>
</evidence>
<keyword evidence="7 10" id="KW-1133">Transmembrane helix</keyword>
<keyword evidence="12" id="KW-0378">Hydrolase</keyword>
<proteinExistence type="inferred from homology"/>
<dbReference type="GO" id="GO:0016887">
    <property type="term" value="F:ATP hydrolysis activity"/>
    <property type="evidence" value="ECO:0007669"/>
    <property type="project" value="InterPro"/>
</dbReference>
<feature type="region of interest" description="Disordered" evidence="9">
    <location>
        <begin position="1"/>
        <end position="26"/>
    </location>
</feature>
<dbReference type="InterPro" id="IPR017871">
    <property type="entry name" value="ABC_transporter-like_CS"/>
</dbReference>
<keyword evidence="13" id="KW-1185">Reference proteome</keyword>
<evidence type="ECO:0000256" key="8">
    <source>
        <dbReference type="ARBA" id="ARBA00023136"/>
    </source>
</evidence>
<feature type="compositionally biased region" description="Polar residues" evidence="9">
    <location>
        <begin position="1"/>
        <end position="22"/>
    </location>
</feature>
<dbReference type="Pfam" id="PF19055">
    <property type="entry name" value="ABC2_membrane_7"/>
    <property type="match status" value="1"/>
</dbReference>
<comment type="subcellular location">
    <subcellularLocation>
        <location evidence="1">Membrane</location>
        <topology evidence="1">Multi-pass membrane protein</topology>
    </subcellularLocation>
</comment>
<protein>
    <submittedName>
        <fullName evidence="12">p-loop containing nucleoside triphosphate hydrolase protein</fullName>
    </submittedName>
</protein>
<feature type="transmembrane region" description="Helical" evidence="10">
    <location>
        <begin position="437"/>
        <end position="464"/>
    </location>
</feature>
<dbReference type="PANTHER" id="PTHR48042">
    <property type="entry name" value="ABC TRANSPORTER G FAMILY MEMBER 11"/>
    <property type="match status" value="1"/>
</dbReference>
<evidence type="ECO:0000256" key="3">
    <source>
        <dbReference type="ARBA" id="ARBA00022448"/>
    </source>
</evidence>
<dbReference type="AlphaFoldDB" id="A0A074WM88"/>
<dbReference type="STRING" id="1043004.A0A074WM88"/>
<keyword evidence="6" id="KW-0067">ATP-binding</keyword>
<evidence type="ECO:0000313" key="13">
    <source>
        <dbReference type="Proteomes" id="UP000027730"/>
    </source>
</evidence>
<comment type="similarity">
    <text evidence="2">Belongs to the ABC transporter superfamily. ABCG family. Eye pigment precursor importer (TC 3.A.1.204) subfamily.</text>
</comment>
<evidence type="ECO:0000313" key="12">
    <source>
        <dbReference type="EMBL" id="KEQ72699.1"/>
    </source>
</evidence>
<dbReference type="HOGENOM" id="CLU_000604_57_7_1"/>
<reference evidence="12 13" key="1">
    <citation type="journal article" date="2014" name="BMC Genomics">
        <title>Genome sequencing of four Aureobasidium pullulans varieties: biotechnological potential, stress tolerance, and description of new species.</title>
        <authorList>
            <person name="Gostin Ar C."/>
            <person name="Ohm R.A."/>
            <person name="Kogej T."/>
            <person name="Sonjak S."/>
            <person name="Turk M."/>
            <person name="Zajc J."/>
            <person name="Zalar P."/>
            <person name="Grube M."/>
            <person name="Sun H."/>
            <person name="Han J."/>
            <person name="Sharma A."/>
            <person name="Chiniquy J."/>
            <person name="Ngan C.Y."/>
            <person name="Lipzen A."/>
            <person name="Barry K."/>
            <person name="Grigoriev I.V."/>
            <person name="Gunde-Cimerman N."/>
        </authorList>
    </citation>
    <scope>NUCLEOTIDE SEQUENCE [LARGE SCALE GENOMIC DNA]</scope>
    <source>
        <strain evidence="12 13">CBS 147.97</strain>
    </source>
</reference>
<dbReference type="InterPro" id="IPR052215">
    <property type="entry name" value="Plant_ABCG"/>
</dbReference>
<dbReference type="PANTHER" id="PTHR48042:SF11">
    <property type="entry name" value="ABC TRANSPORTER G FAMILY MEMBER 11"/>
    <property type="match status" value="1"/>
</dbReference>
<dbReference type="EMBL" id="KL584711">
    <property type="protein sequence ID" value="KEQ72699.1"/>
    <property type="molecule type" value="Genomic_DNA"/>
</dbReference>
<dbReference type="InterPro" id="IPR003593">
    <property type="entry name" value="AAA+_ATPase"/>
</dbReference>
<dbReference type="GeneID" id="25415338"/>
<feature type="transmembrane region" description="Helical" evidence="10">
    <location>
        <begin position="597"/>
        <end position="621"/>
    </location>
</feature>
<evidence type="ECO:0000256" key="10">
    <source>
        <dbReference type="SAM" id="Phobius"/>
    </source>
</evidence>
<dbReference type="OrthoDB" id="66620at2759"/>
<organism evidence="12 13">
    <name type="scientific">Aureobasidium namibiae CBS 147.97</name>
    <dbReference type="NCBI Taxonomy" id="1043004"/>
    <lineage>
        <taxon>Eukaryota</taxon>
        <taxon>Fungi</taxon>
        <taxon>Dikarya</taxon>
        <taxon>Ascomycota</taxon>
        <taxon>Pezizomycotina</taxon>
        <taxon>Dothideomycetes</taxon>
        <taxon>Dothideomycetidae</taxon>
        <taxon>Dothideales</taxon>
        <taxon>Saccotheciaceae</taxon>
        <taxon>Aureobasidium</taxon>
    </lineage>
</organism>
<gene>
    <name evidence="12" type="ORF">M436DRAFT_73624</name>
</gene>
<dbReference type="InterPro" id="IPR013525">
    <property type="entry name" value="ABC2_TM"/>
</dbReference>
<evidence type="ECO:0000256" key="9">
    <source>
        <dbReference type="SAM" id="MobiDB-lite"/>
    </source>
</evidence>
<keyword evidence="3" id="KW-0813">Transport</keyword>
<dbReference type="SMART" id="SM00382">
    <property type="entry name" value="AAA"/>
    <property type="match status" value="1"/>
</dbReference>
<dbReference type="Gene3D" id="3.40.50.300">
    <property type="entry name" value="P-loop containing nucleotide triphosphate hydrolases"/>
    <property type="match status" value="1"/>
</dbReference>
<accession>A0A074WM88</accession>
<dbReference type="GO" id="GO:0016020">
    <property type="term" value="C:membrane"/>
    <property type="evidence" value="ECO:0007669"/>
    <property type="project" value="UniProtKB-SubCell"/>
</dbReference>
<keyword evidence="8 10" id="KW-0472">Membrane</keyword>
<keyword evidence="5" id="KW-0547">Nucleotide-binding</keyword>
<dbReference type="Pfam" id="PF00005">
    <property type="entry name" value="ABC_tran"/>
    <property type="match status" value="1"/>
</dbReference>
<feature type="transmembrane region" description="Helical" evidence="10">
    <location>
        <begin position="394"/>
        <end position="417"/>
    </location>
</feature>
<dbReference type="Proteomes" id="UP000027730">
    <property type="component" value="Unassembled WGS sequence"/>
</dbReference>
<dbReference type="InterPro" id="IPR043926">
    <property type="entry name" value="ABCG_dom"/>
</dbReference>
<evidence type="ECO:0000256" key="4">
    <source>
        <dbReference type="ARBA" id="ARBA00022692"/>
    </source>
</evidence>
<dbReference type="PROSITE" id="PS00211">
    <property type="entry name" value="ABC_TRANSPORTER_1"/>
    <property type="match status" value="1"/>
</dbReference>
<evidence type="ECO:0000256" key="1">
    <source>
        <dbReference type="ARBA" id="ARBA00004141"/>
    </source>
</evidence>
<keyword evidence="4 10" id="KW-0812">Transmembrane</keyword>
<sequence>MDTSLKNPTSVHTQVTDASQDTEASHHEFFENSSIESLTWSDIDVSIKDRKTQGHKLILTSCSGRVERGQVLALMGPSGSGKSTILNILASRTKLSYTGSVHVNRRAISGTSMHDVSAYVQQEDRNLGGLTVAESIRFTSRLANPDMSKQQQAWLNGEVIRALGLEAQRDTIIASPFRNSLSGGQKRRLSLATALVTGPRILFLDEPTSGLDSVASHEVMTFITRFAKQYGIIVIASIHQPSSSTLSLFDLVMLISAGQTCYFGPQAELVSYFSSSCTIPQYCNPAEFLLNLLNTDFCRDDSKERQVELFVTKWSSSQRMRAATHSSVGSFSPIKSARATNVQACYTLLHRNFIKSYRDPLVYGSRLAINIGLALVVGAVWLRLPSTQSSIQPLVNCLFFSSAFMALMAVAYAPAIIEDIRLLEEEYINRLYNPLPFVFANFIIGLIWLFMVALSFSLIVFWLANLSGGIRGVATFTLWLFIDLLAAESMVVFVAALVPQFVTSLARVSFANGLWLAVGGFLVPKSILNSFWRCKSSPTYVFQGLMLNQFRDSTFACEKLPDGQYFCMYASDKAPQGVIAGSAILDAYGYTHRSRVWLWWTLYSLLIIFAHRVLGLTALWWRVRR</sequence>